<dbReference type="PANTHER" id="PTHR31973:SF187">
    <property type="entry name" value="MUTATOR TRANSPOSASE MUDRA PROTEIN"/>
    <property type="match status" value="1"/>
</dbReference>
<accession>A0A7J9B1P1</accession>
<gene>
    <name evidence="1" type="ORF">Golax_025345</name>
</gene>
<sequence>MVKDNLAGNFVQEFAMSWDYADELRLKNPRSTIKMAVNRVTPKSPPHFKRFYVCFEALKKGWKEGCRPILGLDGCFLKGPFKADLGMEDDWGYIIISDQQKGLEISINDILPRVEYRNCARHVLSNWSGRKKEKTFEFTFWKVVKSTTEEYNKKEEDLYKLDEGVTKEFFSKNSKAWTKAF</sequence>
<dbReference type="AlphaFoldDB" id="A0A7J9B1P1"/>
<keyword evidence="2" id="KW-1185">Reference proteome</keyword>
<evidence type="ECO:0000313" key="2">
    <source>
        <dbReference type="Proteomes" id="UP000593574"/>
    </source>
</evidence>
<evidence type="ECO:0000313" key="1">
    <source>
        <dbReference type="EMBL" id="MBA0730246.1"/>
    </source>
</evidence>
<dbReference type="Proteomes" id="UP000593574">
    <property type="component" value="Unassembled WGS sequence"/>
</dbReference>
<evidence type="ECO:0008006" key="3">
    <source>
        <dbReference type="Google" id="ProtNLM"/>
    </source>
</evidence>
<protein>
    <recommendedName>
        <fullName evidence="3">Transposase</fullName>
    </recommendedName>
</protein>
<organism evidence="1 2">
    <name type="scientific">Gossypium laxum</name>
    <dbReference type="NCBI Taxonomy" id="34288"/>
    <lineage>
        <taxon>Eukaryota</taxon>
        <taxon>Viridiplantae</taxon>
        <taxon>Streptophyta</taxon>
        <taxon>Embryophyta</taxon>
        <taxon>Tracheophyta</taxon>
        <taxon>Spermatophyta</taxon>
        <taxon>Magnoliopsida</taxon>
        <taxon>eudicotyledons</taxon>
        <taxon>Gunneridae</taxon>
        <taxon>Pentapetalae</taxon>
        <taxon>rosids</taxon>
        <taxon>malvids</taxon>
        <taxon>Malvales</taxon>
        <taxon>Malvaceae</taxon>
        <taxon>Malvoideae</taxon>
        <taxon>Gossypium</taxon>
    </lineage>
</organism>
<dbReference type="PANTHER" id="PTHR31973">
    <property type="entry name" value="POLYPROTEIN, PUTATIVE-RELATED"/>
    <property type="match status" value="1"/>
</dbReference>
<name>A0A7J9B1P1_9ROSI</name>
<proteinExistence type="predicted"/>
<dbReference type="EMBL" id="JABEZV010443615">
    <property type="protein sequence ID" value="MBA0730246.1"/>
    <property type="molecule type" value="Genomic_DNA"/>
</dbReference>
<reference evidence="1 2" key="1">
    <citation type="journal article" date="2019" name="Genome Biol. Evol.">
        <title>Insights into the evolution of the New World diploid cottons (Gossypium, subgenus Houzingenia) based on genome sequencing.</title>
        <authorList>
            <person name="Grover C.E."/>
            <person name="Arick M.A. 2nd"/>
            <person name="Thrash A."/>
            <person name="Conover J.L."/>
            <person name="Sanders W.S."/>
            <person name="Peterson D.G."/>
            <person name="Frelichowski J.E."/>
            <person name="Scheffler J.A."/>
            <person name="Scheffler B.E."/>
            <person name="Wendel J.F."/>
        </authorList>
    </citation>
    <scope>NUCLEOTIDE SEQUENCE [LARGE SCALE GENOMIC DNA]</scope>
    <source>
        <strain evidence="1">4</strain>
        <tissue evidence="1">Leaf</tissue>
    </source>
</reference>
<comment type="caution">
    <text evidence="1">The sequence shown here is derived from an EMBL/GenBank/DDBJ whole genome shotgun (WGS) entry which is preliminary data.</text>
</comment>